<keyword evidence="1" id="KW-0479">Metal-binding</keyword>
<evidence type="ECO:0000313" key="4">
    <source>
        <dbReference type="Proteomes" id="UP000694844"/>
    </source>
</evidence>
<dbReference type="GeneID" id="111117147"/>
<dbReference type="PANTHER" id="PTHR33845:SF1">
    <property type="entry name" value="C2H2-TYPE DOMAIN-CONTAINING PROTEIN"/>
    <property type="match status" value="1"/>
</dbReference>
<accession>A0A8B8CB52</accession>
<keyword evidence="1" id="KW-0863">Zinc-finger</keyword>
<feature type="coiled-coil region" evidence="2">
    <location>
        <begin position="1416"/>
        <end position="1443"/>
    </location>
</feature>
<gene>
    <name evidence="5" type="primary">LOC111117147</name>
</gene>
<dbReference type="Proteomes" id="UP000694844">
    <property type="component" value="Chromosome 10"/>
</dbReference>
<protein>
    <submittedName>
        <fullName evidence="5">Uncharacterized protein LOC111117147</fullName>
    </submittedName>
</protein>
<dbReference type="PANTHER" id="PTHR33845">
    <property type="entry name" value="C2H2-TYPE DOMAIN-CONTAINING PROTEIN"/>
    <property type="match status" value="1"/>
</dbReference>
<keyword evidence="2" id="KW-0175">Coiled coil</keyword>
<evidence type="ECO:0000313" key="5">
    <source>
        <dbReference type="RefSeq" id="XP_022311936.1"/>
    </source>
</evidence>
<dbReference type="PROSITE" id="PS50157">
    <property type="entry name" value="ZINC_FINGER_C2H2_2"/>
    <property type="match status" value="1"/>
</dbReference>
<evidence type="ECO:0000256" key="2">
    <source>
        <dbReference type="SAM" id="Coils"/>
    </source>
</evidence>
<organism evidence="4 5">
    <name type="scientific">Crassostrea virginica</name>
    <name type="common">Eastern oyster</name>
    <dbReference type="NCBI Taxonomy" id="6565"/>
    <lineage>
        <taxon>Eukaryota</taxon>
        <taxon>Metazoa</taxon>
        <taxon>Spiralia</taxon>
        <taxon>Lophotrochozoa</taxon>
        <taxon>Mollusca</taxon>
        <taxon>Bivalvia</taxon>
        <taxon>Autobranchia</taxon>
        <taxon>Pteriomorphia</taxon>
        <taxon>Ostreida</taxon>
        <taxon>Ostreoidea</taxon>
        <taxon>Ostreidae</taxon>
        <taxon>Crassostrea</taxon>
    </lineage>
</organism>
<name>A0A8B8CB52_CRAVI</name>
<keyword evidence="4" id="KW-1185">Reference proteome</keyword>
<dbReference type="KEGG" id="cvn:111117147"/>
<dbReference type="GO" id="GO:0008270">
    <property type="term" value="F:zinc ion binding"/>
    <property type="evidence" value="ECO:0007669"/>
    <property type="project" value="UniProtKB-KW"/>
</dbReference>
<dbReference type="PROSITE" id="PS00028">
    <property type="entry name" value="ZINC_FINGER_C2H2_1"/>
    <property type="match status" value="1"/>
</dbReference>
<keyword evidence="1" id="KW-0862">Zinc</keyword>
<sequence>MAFLSSADKDIAQPMELSLFASPTNQVAVEKVYFTEARPISSIGVSDTPIEIVVSGSGAEYIDLKRSRLYVKAKILKADGTALAANEKTGIINLPLQSMFSQMDVYLNNKLVSFNTNNYPWKAYLKTVLFGGKEELSSQKQSELFFKDEGRLDDANAYNGGNAGLALRYGYTQQSKVFELEGNLMEDIFDIDKYLINGVDIYIKLFRSSAPFLVMSAQESPAYKLELLDVVYKVAKVRVDPGVLLNHSKQIESTPVKSECHQYGKLPPLPWRSFVGGRKSTLCTLDFGRKKQTYIFSAISTWCSRRNMNIMDVCSFSVLFEEISCGQNNNISPSSKCLPLQSCDSNITAHLASNHIATTSITSEHDLIKARVGLFNDTASDLIICPNHRFLLGKGWRSSRLCMARDPLQHCSKRHKVSSATLSVSQSQQIWQKYGILIPVGAGFCRQCRGRLTVKLQTDICNVDNTLTQAIHEPTHSICTMTSEKGLDEDQLSLSTDACALGSDEFIAEAGFESCEINKLGRLKRPLSGENKEKDITFESQSTVDTDHSQGSLWMPNSQNSYTSTDTACTDNTDFISEKRKYLDSFLASCGLSPVKKQMRGDWTTSSDRTRNDYLKKAKQILQQVAEVLVPGQGDYLLNEISCLNSSATCSTTSEKMLEVLCTAYNQTTDWGTQRQLLSLFSHDYSLAEIRNFIPKLSKYKFTAARKHSVNRGMGQPVQESMKHREGLSDHQVQHFIDFVMSPCIMTDSPFLETKLKLSNGEIHQVPQIILNSVRSRVVEQYQAFCIENEISDTASDRSYMRILQAIEPNIRKSMKGLDNFAAEGAKAIDDLKKTTTVFGKQLKGVEWEEEIIHRLNSGKQYLKLEYKLHISEEATIPDHCCHYALSTSEQEYSMPCSHLHDVGCPSCEDLYQVTQELKAVADEVVYESNDQKDDIQYTLSQSLKALEDWKKHILRSVNQDKARSDICEDLKDDEVLIERDWAMKFLPLFYRESQSKWFGKRGLNWHIAVGTYKKDGNLHSHTIVHIFDNANQDTLTSNAILKDCIVRLKSRNDSLKKAYIRSDNAGCFHSAEGIFCITSLNLESDLKVVQMNFAEPQSGKSICDRRAAHIKSSVRKFVNEGNNVTTSEEFLNAVAKSNMKNVEIVNATPPADQNCKRTLKVKDITTLNNFEYEADHVVVFKQYKIGTGHKLLNEKHKVYNEFPSITVVKSFMTSESIKIPKQIPVQNMLVESQSETSNELSIRNDDVVDDCNDDDDVDVTSSSCLYTCPEPNCLQSFQKYGNLNRHLDIGKHKYRKEGRTLSDKSKKEYIEKINTKKATLYKRTISSETIPGTFLERGWALKSKRTVRKFSDEQTSFLREMFQKGEATGHKCDPEEVSVTMRTTKKNGKRRFSQSDFLTSTQISSYFSRLVLEKRKAASSEFQNKDLEAEEYENNIRSMRNLAKQ</sequence>
<feature type="domain" description="C2H2-type" evidence="3">
    <location>
        <begin position="1267"/>
        <end position="1298"/>
    </location>
</feature>
<evidence type="ECO:0000256" key="1">
    <source>
        <dbReference type="PROSITE-ProRule" id="PRU00042"/>
    </source>
</evidence>
<dbReference type="RefSeq" id="XP_022311936.1">
    <property type="nucleotide sequence ID" value="XM_022456228.1"/>
</dbReference>
<dbReference type="OrthoDB" id="6084797at2759"/>
<reference evidence="5" key="1">
    <citation type="submission" date="2025-08" db="UniProtKB">
        <authorList>
            <consortium name="RefSeq"/>
        </authorList>
    </citation>
    <scope>IDENTIFICATION</scope>
    <source>
        <tissue evidence="5">Whole sample</tissue>
    </source>
</reference>
<dbReference type="InterPro" id="IPR013087">
    <property type="entry name" value="Znf_C2H2_type"/>
</dbReference>
<evidence type="ECO:0000259" key="3">
    <source>
        <dbReference type="PROSITE" id="PS50157"/>
    </source>
</evidence>
<proteinExistence type="predicted"/>